<organism evidence="1 2">
    <name type="scientific">Oncorhynchus mykiss</name>
    <name type="common">Rainbow trout</name>
    <name type="synonym">Salmo gairdneri</name>
    <dbReference type="NCBI Taxonomy" id="8022"/>
    <lineage>
        <taxon>Eukaryota</taxon>
        <taxon>Metazoa</taxon>
        <taxon>Chordata</taxon>
        <taxon>Craniata</taxon>
        <taxon>Vertebrata</taxon>
        <taxon>Euteleostomi</taxon>
        <taxon>Actinopterygii</taxon>
        <taxon>Neopterygii</taxon>
        <taxon>Teleostei</taxon>
        <taxon>Protacanthopterygii</taxon>
        <taxon>Salmoniformes</taxon>
        <taxon>Salmonidae</taxon>
        <taxon>Salmoninae</taxon>
        <taxon>Oncorhynchus</taxon>
    </lineage>
</organism>
<sequence>MCLDGVSISLNIMQKKYKDEAEKLKGSYVFNTPEIERVKNNQRNISSYMLALTKSSTTTICNLTYFCALQVKYQRGLKEMKGRYCGELDTPGLSSVRESQNDI</sequence>
<dbReference type="GeneTree" id="ENSGT01110000268994"/>
<protein>
    <submittedName>
        <fullName evidence="1">Uncharacterized protein</fullName>
    </submittedName>
</protein>
<keyword evidence="2" id="KW-1185">Reference proteome</keyword>
<reference evidence="1" key="1">
    <citation type="submission" date="2020-07" db="EMBL/GenBank/DDBJ databases">
        <title>A long reads based de novo assembly of the rainbow trout Arlee double haploid line genome.</title>
        <authorList>
            <person name="Gao G."/>
            <person name="Palti Y."/>
        </authorList>
    </citation>
    <scope>NUCLEOTIDE SEQUENCE [LARGE SCALE GENOMIC DNA]</scope>
</reference>
<accession>A0A8C7W3V5</accession>
<reference evidence="1" key="3">
    <citation type="submission" date="2025-09" db="UniProtKB">
        <authorList>
            <consortium name="Ensembl"/>
        </authorList>
    </citation>
    <scope>IDENTIFICATION</scope>
</reference>
<evidence type="ECO:0000313" key="2">
    <source>
        <dbReference type="Proteomes" id="UP000694395"/>
    </source>
</evidence>
<name>A0A8C7W3V5_ONCMY</name>
<proteinExistence type="predicted"/>
<dbReference type="AlphaFoldDB" id="A0A8C7W3V5"/>
<dbReference type="Ensembl" id="ENSOMYT00000073151.2">
    <property type="protein sequence ID" value="ENSOMYP00000067169.2"/>
    <property type="gene ID" value="ENSOMYG00000031123.2"/>
</dbReference>
<evidence type="ECO:0000313" key="1">
    <source>
        <dbReference type="Ensembl" id="ENSOMYP00000067169.2"/>
    </source>
</evidence>
<reference evidence="1" key="2">
    <citation type="submission" date="2025-08" db="UniProtKB">
        <authorList>
            <consortium name="Ensembl"/>
        </authorList>
    </citation>
    <scope>IDENTIFICATION</scope>
</reference>
<dbReference type="Proteomes" id="UP000694395">
    <property type="component" value="Chromosome 11"/>
</dbReference>